<sequence length="174" mass="17817">MQHSKWPLAALAPLALAGLMVAPGAGAQGTGAGLQIEEAASEAQLGLPRYPKAQPMRDGKDSAGAGAGAFNLSLWGGSFGFRVAVAQFRSGDSVGAIADFYRKAMSSFGPVVACTPGMPRPASAPPEGALQCKASDVPAGGVVLKVGRAKNLRVVVIQPEGKETQFQLMRIEAQ</sequence>
<dbReference type="EMBL" id="JAEDAL010000001">
    <property type="protein sequence ID" value="MBH9551313.1"/>
    <property type="molecule type" value="Genomic_DNA"/>
</dbReference>
<protein>
    <submittedName>
        <fullName evidence="2">Uncharacterized protein</fullName>
    </submittedName>
</protein>
<feature type="signal peptide" evidence="1">
    <location>
        <begin position="1"/>
        <end position="27"/>
    </location>
</feature>
<proteinExistence type="predicted"/>
<reference evidence="2" key="1">
    <citation type="submission" date="2020-12" db="EMBL/GenBank/DDBJ databases">
        <title>The genome sequence of Inhella sp. 4Y17.</title>
        <authorList>
            <person name="Liu Y."/>
        </authorList>
    </citation>
    <scope>NUCLEOTIDE SEQUENCE</scope>
    <source>
        <strain evidence="2">4Y10</strain>
    </source>
</reference>
<keyword evidence="3" id="KW-1185">Reference proteome</keyword>
<evidence type="ECO:0000313" key="2">
    <source>
        <dbReference type="EMBL" id="MBH9551313.1"/>
    </source>
</evidence>
<dbReference type="Proteomes" id="UP000620139">
    <property type="component" value="Unassembled WGS sequence"/>
</dbReference>
<evidence type="ECO:0000313" key="3">
    <source>
        <dbReference type="Proteomes" id="UP000620139"/>
    </source>
</evidence>
<feature type="chain" id="PRO_5037734302" evidence="1">
    <location>
        <begin position="28"/>
        <end position="174"/>
    </location>
</feature>
<dbReference type="RefSeq" id="WP_198098932.1">
    <property type="nucleotide sequence ID" value="NZ_JAEDAL010000001.1"/>
</dbReference>
<organism evidence="2 3">
    <name type="scientific">Inhella gelatinilytica</name>
    <dbReference type="NCBI Taxonomy" id="2795030"/>
    <lineage>
        <taxon>Bacteria</taxon>
        <taxon>Pseudomonadati</taxon>
        <taxon>Pseudomonadota</taxon>
        <taxon>Betaproteobacteria</taxon>
        <taxon>Burkholderiales</taxon>
        <taxon>Sphaerotilaceae</taxon>
        <taxon>Inhella</taxon>
    </lineage>
</organism>
<comment type="caution">
    <text evidence="2">The sequence shown here is derived from an EMBL/GenBank/DDBJ whole genome shotgun (WGS) entry which is preliminary data.</text>
</comment>
<dbReference type="AlphaFoldDB" id="A0A931N9F6"/>
<evidence type="ECO:0000256" key="1">
    <source>
        <dbReference type="SAM" id="SignalP"/>
    </source>
</evidence>
<accession>A0A931N9F6</accession>
<name>A0A931N9F6_9BURK</name>
<gene>
    <name evidence="2" type="ORF">I7X43_00510</name>
</gene>
<keyword evidence="1" id="KW-0732">Signal</keyword>